<evidence type="ECO:0000256" key="1">
    <source>
        <dbReference type="ARBA" id="ARBA00022723"/>
    </source>
</evidence>
<dbReference type="CDD" id="cd13749">
    <property type="entry name" value="Zn-ribbon_TFIIS"/>
    <property type="match status" value="1"/>
</dbReference>
<keyword evidence="1" id="KW-0479">Metal-binding</keyword>
<sequence length="173" mass="20437">MSKFNRKINDPDCFRENVITKLNSIVNNKSICENLEKGIYNYTLKVCEDKNLLKKWTNESFVLLYIEKLRTLVINLKDNDLLGKLLSKEVKAHEFVYMSHQELRPKLWETLIEEKKIKDENKYTPKIEASTDNFICGKCKSKKCTYYQLQTRSADEPMTTFVTCLDCGNRFKR</sequence>
<dbReference type="PANTHER" id="PTHR11477">
    <property type="entry name" value="TRANSCRIPTION FACTOR S-II ZINC FINGER DOMAIN-CONTAINING PROTEIN"/>
    <property type="match status" value="1"/>
</dbReference>
<dbReference type="GO" id="GO:0005634">
    <property type="term" value="C:nucleus"/>
    <property type="evidence" value="ECO:0007669"/>
    <property type="project" value="TreeGrafter"/>
</dbReference>
<organism evidence="5">
    <name type="scientific">viral metagenome</name>
    <dbReference type="NCBI Taxonomy" id="1070528"/>
    <lineage>
        <taxon>unclassified sequences</taxon>
        <taxon>metagenomes</taxon>
        <taxon>organismal metagenomes</taxon>
    </lineage>
</organism>
<keyword evidence="3" id="KW-0862">Zinc</keyword>
<dbReference type="SMART" id="SM00440">
    <property type="entry name" value="ZnF_C2C2"/>
    <property type="match status" value="1"/>
</dbReference>
<feature type="domain" description="TFIIS-type" evidence="4">
    <location>
        <begin position="132"/>
        <end position="172"/>
    </location>
</feature>
<proteinExistence type="predicted"/>
<dbReference type="GO" id="GO:0006351">
    <property type="term" value="P:DNA-templated transcription"/>
    <property type="evidence" value="ECO:0007669"/>
    <property type="project" value="InterPro"/>
</dbReference>
<dbReference type="GO" id="GO:0003676">
    <property type="term" value="F:nucleic acid binding"/>
    <property type="evidence" value="ECO:0007669"/>
    <property type="project" value="InterPro"/>
</dbReference>
<dbReference type="EMBL" id="MN739383">
    <property type="protein sequence ID" value="QHT01908.1"/>
    <property type="molecule type" value="Genomic_DNA"/>
</dbReference>
<dbReference type="SUPFAM" id="SSF46942">
    <property type="entry name" value="Elongation factor TFIIS domain 2"/>
    <property type="match status" value="1"/>
</dbReference>
<dbReference type="PANTHER" id="PTHR11477:SF0">
    <property type="entry name" value="IP08861P-RELATED"/>
    <property type="match status" value="1"/>
</dbReference>
<evidence type="ECO:0000313" key="5">
    <source>
        <dbReference type="EMBL" id="QHT01908.1"/>
    </source>
</evidence>
<evidence type="ECO:0000256" key="2">
    <source>
        <dbReference type="ARBA" id="ARBA00022771"/>
    </source>
</evidence>
<dbReference type="AlphaFoldDB" id="A0A6C0CBD9"/>
<dbReference type="PROSITE" id="PS00466">
    <property type="entry name" value="ZF_TFIIS_1"/>
    <property type="match status" value="1"/>
</dbReference>
<dbReference type="Gene3D" id="2.20.25.10">
    <property type="match status" value="1"/>
</dbReference>
<evidence type="ECO:0000259" key="4">
    <source>
        <dbReference type="PROSITE" id="PS51133"/>
    </source>
</evidence>
<reference evidence="5" key="1">
    <citation type="journal article" date="2020" name="Nature">
        <title>Giant virus diversity and host interactions through global metagenomics.</title>
        <authorList>
            <person name="Schulz F."/>
            <person name="Roux S."/>
            <person name="Paez-Espino D."/>
            <person name="Jungbluth S."/>
            <person name="Walsh D.A."/>
            <person name="Denef V.J."/>
            <person name="McMahon K.D."/>
            <person name="Konstantinidis K.T."/>
            <person name="Eloe-Fadrosh E.A."/>
            <person name="Kyrpides N.C."/>
            <person name="Woyke T."/>
        </authorList>
    </citation>
    <scope>NUCLEOTIDE SEQUENCE</scope>
    <source>
        <strain evidence="5">GVMAG-M-3300020523-10</strain>
    </source>
</reference>
<keyword evidence="2" id="KW-0863">Zinc-finger</keyword>
<accession>A0A6C0CBD9</accession>
<dbReference type="InterPro" id="IPR001222">
    <property type="entry name" value="Znf_TFIIS"/>
</dbReference>
<evidence type="ECO:0000256" key="3">
    <source>
        <dbReference type="ARBA" id="ARBA00022833"/>
    </source>
</evidence>
<dbReference type="Gene3D" id="1.10.472.30">
    <property type="entry name" value="Transcription elongation factor S-II, central domain"/>
    <property type="match status" value="1"/>
</dbReference>
<dbReference type="InterPro" id="IPR003618">
    <property type="entry name" value="TFIIS_cen_dom"/>
</dbReference>
<protein>
    <recommendedName>
        <fullName evidence="4">TFIIS-type domain-containing protein</fullName>
    </recommendedName>
</protein>
<dbReference type="GO" id="GO:0008270">
    <property type="term" value="F:zinc ion binding"/>
    <property type="evidence" value="ECO:0007669"/>
    <property type="project" value="UniProtKB-KW"/>
</dbReference>
<dbReference type="SUPFAM" id="SSF57783">
    <property type="entry name" value="Zinc beta-ribbon"/>
    <property type="match status" value="1"/>
</dbReference>
<name>A0A6C0CBD9_9ZZZZ</name>
<dbReference type="Pfam" id="PF01096">
    <property type="entry name" value="Zn_ribbon_TFIIS"/>
    <property type="match status" value="1"/>
</dbReference>
<dbReference type="Pfam" id="PF07500">
    <property type="entry name" value="TFIIS_M"/>
    <property type="match status" value="1"/>
</dbReference>
<dbReference type="InterPro" id="IPR036575">
    <property type="entry name" value="TFIIS_cen_dom_sf"/>
</dbReference>
<dbReference type="PROSITE" id="PS51133">
    <property type="entry name" value="ZF_TFIIS_2"/>
    <property type="match status" value="1"/>
</dbReference>